<evidence type="ECO:0000313" key="3">
    <source>
        <dbReference type="Proteomes" id="UP001432180"/>
    </source>
</evidence>
<dbReference type="Proteomes" id="UP001432180">
    <property type="component" value="Chromosome"/>
</dbReference>
<proteinExistence type="predicted"/>
<protein>
    <submittedName>
        <fullName evidence="2">Transposase</fullName>
    </submittedName>
</protein>
<evidence type="ECO:0000259" key="1">
    <source>
        <dbReference type="SMART" id="SM01321"/>
    </source>
</evidence>
<name>A0ABZ0S776_9GAMM</name>
<dbReference type="SMART" id="SM01321">
    <property type="entry name" value="Y1_Tnp"/>
    <property type="match status" value="1"/>
</dbReference>
<evidence type="ECO:0000313" key="2">
    <source>
        <dbReference type="EMBL" id="WPL16108.1"/>
    </source>
</evidence>
<gene>
    <name evidence="2" type="ORF">Thiowin_01055</name>
</gene>
<dbReference type="InterPro" id="IPR036515">
    <property type="entry name" value="Transposase_17_sf"/>
</dbReference>
<dbReference type="Pfam" id="PF01797">
    <property type="entry name" value="Y1_Tnp"/>
    <property type="match status" value="1"/>
</dbReference>
<keyword evidence="3" id="KW-1185">Reference proteome</keyword>
<dbReference type="PANTHER" id="PTHR34322">
    <property type="entry name" value="TRANSPOSASE, Y1_TNP DOMAIN-CONTAINING"/>
    <property type="match status" value="1"/>
</dbReference>
<dbReference type="SUPFAM" id="SSF143422">
    <property type="entry name" value="Transposase IS200-like"/>
    <property type="match status" value="1"/>
</dbReference>
<dbReference type="InterPro" id="IPR002686">
    <property type="entry name" value="Transposase_17"/>
</dbReference>
<dbReference type="Gene3D" id="3.30.70.1290">
    <property type="entry name" value="Transposase IS200-like"/>
    <property type="match status" value="1"/>
</dbReference>
<reference evidence="2 3" key="1">
    <citation type="journal article" date="2023" name="Microorganisms">
        <title>Thiorhodovibrio frisius and Trv. litoralis spp. nov., Two Novel Members from a Clade of Fastidious Purple Sulfur Bacteria That Exhibit Unique Red-Shifted Light-Harvesting Capabilities.</title>
        <authorList>
            <person name="Methner A."/>
            <person name="Kuzyk S.B."/>
            <person name="Petersen J."/>
            <person name="Bauer S."/>
            <person name="Brinkmann H."/>
            <person name="Sichau K."/>
            <person name="Wanner G."/>
            <person name="Wolf J."/>
            <person name="Neumann-Schaal M."/>
            <person name="Henke P."/>
            <person name="Tank M."/>
            <person name="Sproer C."/>
            <person name="Bunk B."/>
            <person name="Overmann J."/>
        </authorList>
    </citation>
    <scope>NUCLEOTIDE SEQUENCE [LARGE SCALE GENOMIC DNA]</scope>
    <source>
        <strain evidence="2 3">DSM 6702</strain>
    </source>
</reference>
<dbReference type="EMBL" id="CP121472">
    <property type="protein sequence ID" value="WPL16108.1"/>
    <property type="molecule type" value="Genomic_DNA"/>
</dbReference>
<dbReference type="PANTHER" id="PTHR34322:SF2">
    <property type="entry name" value="TRANSPOSASE IS200-LIKE DOMAIN-CONTAINING PROTEIN"/>
    <property type="match status" value="1"/>
</dbReference>
<sequence length="232" mass="26683">MPRRARILAGGYPVHVILRGIDRAAIFFEDEDRWFFLDALGMASHEASVAVHAYVLMTNHLHLLMTAERTEGIPKGYRRDTEGIPKVMKQVAQGYAQRINRRYRRTGGLFEGRYRSALIEADRYLLACYRYIELNPVRASLVVAPGDYPWSSYRANALGSADPIVRPHARYMELADIESERLAAYRENRDRPRFLASLSPFCPVQSLPANAQTRAYSRWREYPGRTTKTMKL</sequence>
<accession>A0ABZ0S776</accession>
<dbReference type="RefSeq" id="WP_328986659.1">
    <property type="nucleotide sequence ID" value="NZ_CP121472.1"/>
</dbReference>
<feature type="domain" description="Transposase IS200-like" evidence="1">
    <location>
        <begin position="9"/>
        <end position="135"/>
    </location>
</feature>
<organism evidence="2 3">
    <name type="scientific">Thiorhodovibrio winogradskyi</name>
    <dbReference type="NCBI Taxonomy" id="77007"/>
    <lineage>
        <taxon>Bacteria</taxon>
        <taxon>Pseudomonadati</taxon>
        <taxon>Pseudomonadota</taxon>
        <taxon>Gammaproteobacteria</taxon>
        <taxon>Chromatiales</taxon>
        <taxon>Chromatiaceae</taxon>
        <taxon>Thiorhodovibrio</taxon>
    </lineage>
</organism>